<keyword evidence="15" id="KW-1185">Reference proteome</keyword>
<dbReference type="PROSITE" id="PS50994">
    <property type="entry name" value="INTEGRASE"/>
    <property type="match status" value="1"/>
</dbReference>
<evidence type="ECO:0000256" key="10">
    <source>
        <dbReference type="ARBA" id="ARBA00023125"/>
    </source>
</evidence>
<dbReference type="Pfam" id="PF00552">
    <property type="entry name" value="IN_DBD_C"/>
    <property type="match status" value="1"/>
</dbReference>
<evidence type="ECO:0000256" key="3">
    <source>
        <dbReference type="ARBA" id="ARBA00022695"/>
    </source>
</evidence>
<dbReference type="EC" id="2.7.7.49" evidence="1"/>
<dbReference type="GO" id="GO:0003964">
    <property type="term" value="F:RNA-directed DNA polymerase activity"/>
    <property type="evidence" value="ECO:0007669"/>
    <property type="project" value="UniProtKB-KW"/>
</dbReference>
<dbReference type="Gene3D" id="2.30.30.10">
    <property type="entry name" value="Integrase, C-terminal domain superfamily, retroviral"/>
    <property type="match status" value="1"/>
</dbReference>
<keyword evidence="6" id="KW-0255">Endonuclease</keyword>
<dbReference type="GO" id="GO:0003677">
    <property type="term" value="F:DNA binding"/>
    <property type="evidence" value="ECO:0007669"/>
    <property type="project" value="UniProtKB-KW"/>
</dbReference>
<sequence length="266" mass="30035">MHQITREQARQIVENCPSCATHLPVPHLGVNPRGLIPNALWQMDVTHISEFGNLKYVHVITDTFSGFIYASLQTGEATKHVISHMLTTFTVLGCPQQLKTDNGPGYTSSAFSQFCKRLNIQHITGIPYNPQGQGIVERAPLSLKITINKIKKGEWYPTRGSPRNILSHALFILNFLNLDTDGQSAANRFWHTETKKQFASVLWKDLLTNSWHGPDPVLIWGRGSVCIYSKKMKSARWLPERLVKQIDQVKGITDNHIDNSRDKNSP</sequence>
<evidence type="ECO:0000256" key="11">
    <source>
        <dbReference type="PROSITE-ProRule" id="PRU00506"/>
    </source>
</evidence>
<dbReference type="InterPro" id="IPR036397">
    <property type="entry name" value="RNaseH_sf"/>
</dbReference>
<keyword evidence="9" id="KW-0695">RNA-directed DNA polymerase</keyword>
<dbReference type="EMBL" id="JACASF010000008">
    <property type="protein sequence ID" value="KAF6462305.1"/>
    <property type="molecule type" value="Genomic_DNA"/>
</dbReference>
<evidence type="ECO:0000313" key="14">
    <source>
        <dbReference type="EMBL" id="KAF6462305.1"/>
    </source>
</evidence>
<keyword evidence="4" id="KW-0540">Nuclease</keyword>
<keyword evidence="3" id="KW-0548">Nucleotidyltransferase</keyword>
<dbReference type="InterPro" id="IPR012337">
    <property type="entry name" value="RNaseH-like_sf"/>
</dbReference>
<reference evidence="14 15" key="1">
    <citation type="journal article" date="2020" name="Nature">
        <title>Six reference-quality genomes reveal evolution of bat adaptations.</title>
        <authorList>
            <person name="Jebb D."/>
            <person name="Huang Z."/>
            <person name="Pippel M."/>
            <person name="Hughes G.M."/>
            <person name="Lavrichenko K."/>
            <person name="Devanna P."/>
            <person name="Winkler S."/>
            <person name="Jermiin L.S."/>
            <person name="Skirmuntt E.C."/>
            <person name="Katzourakis A."/>
            <person name="Burkitt-Gray L."/>
            <person name="Ray D.A."/>
            <person name="Sullivan K.A.M."/>
            <person name="Roscito J.G."/>
            <person name="Kirilenko B.M."/>
            <person name="Davalos L.M."/>
            <person name="Corthals A.P."/>
            <person name="Power M.L."/>
            <person name="Jones G."/>
            <person name="Ransome R.D."/>
            <person name="Dechmann D.K.N."/>
            <person name="Locatelli A.G."/>
            <person name="Puechmaille S.J."/>
            <person name="Fedrigo O."/>
            <person name="Jarvis E.D."/>
            <person name="Hiller M."/>
            <person name="Vernes S.C."/>
            <person name="Myers E.W."/>
            <person name="Teeling E.C."/>
        </authorList>
    </citation>
    <scope>NUCLEOTIDE SEQUENCE [LARGE SCALE GENOMIC DNA]</scope>
    <source>
        <strain evidence="14">MMolMol1</strain>
        <tissue evidence="14">Muscle</tissue>
    </source>
</reference>
<feature type="DNA-binding region" description="Integrase-type" evidence="11">
    <location>
        <begin position="199"/>
        <end position="248"/>
    </location>
</feature>
<dbReference type="InterPro" id="IPR003308">
    <property type="entry name" value="Integrase_Zn-bd_dom_N"/>
</dbReference>
<evidence type="ECO:0000256" key="7">
    <source>
        <dbReference type="ARBA" id="ARBA00022801"/>
    </source>
</evidence>
<evidence type="ECO:0000259" key="13">
    <source>
        <dbReference type="PROSITE" id="PS51027"/>
    </source>
</evidence>
<proteinExistence type="predicted"/>
<dbReference type="GO" id="GO:0035613">
    <property type="term" value="F:RNA stem-loop binding"/>
    <property type="evidence" value="ECO:0007669"/>
    <property type="project" value="TreeGrafter"/>
</dbReference>
<dbReference type="PROSITE" id="PS51027">
    <property type="entry name" value="INTEGRASE_DBD"/>
    <property type="match status" value="1"/>
</dbReference>
<dbReference type="PANTHER" id="PTHR41694:SF3">
    <property type="entry name" value="RNA-DIRECTED DNA POLYMERASE-RELATED"/>
    <property type="match status" value="1"/>
</dbReference>
<keyword evidence="7" id="KW-0378">Hydrolase</keyword>
<protein>
    <recommendedName>
        <fullName evidence="1">RNA-directed DNA polymerase</fullName>
        <ecNumber evidence="1">2.7.7.49</ecNumber>
    </recommendedName>
</protein>
<keyword evidence="10" id="KW-0238">DNA-binding</keyword>
<evidence type="ECO:0000256" key="9">
    <source>
        <dbReference type="ARBA" id="ARBA00022918"/>
    </source>
</evidence>
<dbReference type="GO" id="GO:0015074">
    <property type="term" value="P:DNA integration"/>
    <property type="evidence" value="ECO:0007669"/>
    <property type="project" value="UniProtKB-KW"/>
</dbReference>
<gene>
    <name evidence="14" type="ORF">HJG59_011339</name>
</gene>
<evidence type="ECO:0000256" key="6">
    <source>
        <dbReference type="ARBA" id="ARBA00022759"/>
    </source>
</evidence>
<dbReference type="Pfam" id="PF02022">
    <property type="entry name" value="Integrase_Zn"/>
    <property type="match status" value="1"/>
</dbReference>
<dbReference type="InterPro" id="IPR001037">
    <property type="entry name" value="Integrase_C_retrovir"/>
</dbReference>
<dbReference type="InParanoid" id="A0A7J8GRM2"/>
<dbReference type="PANTHER" id="PTHR41694">
    <property type="entry name" value="ENDOGENOUS RETROVIRUS GROUP K MEMBER POL PROTEIN"/>
    <property type="match status" value="1"/>
</dbReference>
<keyword evidence="2" id="KW-0808">Transferase</keyword>
<evidence type="ECO:0000256" key="5">
    <source>
        <dbReference type="ARBA" id="ARBA00022723"/>
    </source>
</evidence>
<accession>A0A7J8GRM2</accession>
<dbReference type="GO" id="GO:0004519">
    <property type="term" value="F:endonuclease activity"/>
    <property type="evidence" value="ECO:0007669"/>
    <property type="project" value="UniProtKB-KW"/>
</dbReference>
<dbReference type="AlphaFoldDB" id="A0A7J8GRM2"/>
<dbReference type="SUPFAM" id="SSF53098">
    <property type="entry name" value="Ribonuclease H-like"/>
    <property type="match status" value="1"/>
</dbReference>
<evidence type="ECO:0000256" key="4">
    <source>
        <dbReference type="ARBA" id="ARBA00022722"/>
    </source>
</evidence>
<dbReference type="SUPFAM" id="SSF46919">
    <property type="entry name" value="N-terminal Zn binding domain of HIV integrase"/>
    <property type="match status" value="1"/>
</dbReference>
<evidence type="ECO:0000256" key="1">
    <source>
        <dbReference type="ARBA" id="ARBA00012493"/>
    </source>
</evidence>
<feature type="domain" description="Integrase catalytic" evidence="12">
    <location>
        <begin position="33"/>
        <end position="193"/>
    </location>
</feature>
<dbReference type="Gene3D" id="3.30.420.10">
    <property type="entry name" value="Ribonuclease H-like superfamily/Ribonuclease H"/>
    <property type="match status" value="1"/>
</dbReference>
<evidence type="ECO:0000256" key="8">
    <source>
        <dbReference type="ARBA" id="ARBA00022908"/>
    </source>
</evidence>
<organism evidence="14 15">
    <name type="scientific">Molossus molossus</name>
    <name type="common">Pallas' mastiff bat</name>
    <name type="synonym">Vespertilio molossus</name>
    <dbReference type="NCBI Taxonomy" id="27622"/>
    <lineage>
        <taxon>Eukaryota</taxon>
        <taxon>Metazoa</taxon>
        <taxon>Chordata</taxon>
        <taxon>Craniata</taxon>
        <taxon>Vertebrata</taxon>
        <taxon>Euteleostomi</taxon>
        <taxon>Mammalia</taxon>
        <taxon>Eutheria</taxon>
        <taxon>Laurasiatheria</taxon>
        <taxon>Chiroptera</taxon>
        <taxon>Yangochiroptera</taxon>
        <taxon>Molossidae</taxon>
        <taxon>Molossus</taxon>
    </lineage>
</organism>
<dbReference type="Proteomes" id="UP000550707">
    <property type="component" value="Unassembled WGS sequence"/>
</dbReference>
<dbReference type="InterPro" id="IPR001584">
    <property type="entry name" value="Integrase_cat-core"/>
</dbReference>
<keyword evidence="8" id="KW-0229">DNA integration</keyword>
<feature type="domain" description="Integrase-type" evidence="13">
    <location>
        <begin position="199"/>
        <end position="248"/>
    </location>
</feature>
<keyword evidence="5" id="KW-0479">Metal-binding</keyword>
<dbReference type="SUPFAM" id="SSF50122">
    <property type="entry name" value="DNA-binding domain of retroviral integrase"/>
    <property type="match status" value="1"/>
</dbReference>
<dbReference type="Gene3D" id="1.10.10.200">
    <property type="match status" value="1"/>
</dbReference>
<dbReference type="InterPro" id="IPR017856">
    <property type="entry name" value="Integrase-like_N"/>
</dbReference>
<name>A0A7J8GRM2_MOLMO</name>
<dbReference type="GO" id="GO:0016787">
    <property type="term" value="F:hydrolase activity"/>
    <property type="evidence" value="ECO:0007669"/>
    <property type="project" value="UniProtKB-KW"/>
</dbReference>
<dbReference type="InterPro" id="IPR036862">
    <property type="entry name" value="Integrase_C_dom_sf_retrovir"/>
</dbReference>
<evidence type="ECO:0000313" key="15">
    <source>
        <dbReference type="Proteomes" id="UP000550707"/>
    </source>
</evidence>
<evidence type="ECO:0000256" key="2">
    <source>
        <dbReference type="ARBA" id="ARBA00022679"/>
    </source>
</evidence>
<dbReference type="Pfam" id="PF00665">
    <property type="entry name" value="rve"/>
    <property type="match status" value="1"/>
</dbReference>
<comment type="caution">
    <text evidence="14">The sequence shown here is derived from an EMBL/GenBank/DDBJ whole genome shotgun (WGS) entry which is preliminary data.</text>
</comment>
<dbReference type="GO" id="GO:0008270">
    <property type="term" value="F:zinc ion binding"/>
    <property type="evidence" value="ECO:0007669"/>
    <property type="project" value="InterPro"/>
</dbReference>
<evidence type="ECO:0000259" key="12">
    <source>
        <dbReference type="PROSITE" id="PS50994"/>
    </source>
</evidence>